<gene>
    <name evidence="1" type="ORF">DRF59_12060</name>
</gene>
<evidence type="ECO:0000313" key="2">
    <source>
        <dbReference type="Proteomes" id="UP000256769"/>
    </source>
</evidence>
<name>A0A3D9CLD3_9FLAO</name>
<protein>
    <submittedName>
        <fullName evidence="1">Uncharacterized protein</fullName>
    </submittedName>
</protein>
<evidence type="ECO:0000313" key="1">
    <source>
        <dbReference type="EMBL" id="REC66561.1"/>
    </source>
</evidence>
<sequence length="163" mass="18539">MKNLINLFIVPFFLFYSVQKEKGLALFGHAASVDILKKRDRIMYLFFKVEKNSSGNEKINLQQSTVSEGKLKQSPVFDRSDVQQGDFIITIEAADGKEMAKQLLKDPLNPEMEVYEKEGISRHKASLKAAEFSVRFSYSENIRAVKIEKATEAGVILLFTQKL</sequence>
<dbReference type="Proteomes" id="UP000256769">
    <property type="component" value="Unassembled WGS sequence"/>
</dbReference>
<reference evidence="1 2" key="1">
    <citation type="journal article" date="2007" name="Int. J. Syst. Evol. Microbiol.">
        <title>Chryseobacterium flavum sp. nov., isolated from polluted soil.</title>
        <authorList>
            <person name="Zhou Y."/>
            <person name="Dong J."/>
            <person name="Wang X."/>
            <person name="Huang X."/>
            <person name="Zhang K.Y."/>
            <person name="Zhang Y.Q."/>
            <person name="Guo Y.F."/>
            <person name="Lai R."/>
            <person name="Li W.J."/>
        </authorList>
    </citation>
    <scope>NUCLEOTIDE SEQUENCE [LARGE SCALE GENOMIC DNA]</scope>
    <source>
        <strain evidence="1 2">KCTC 12877</strain>
    </source>
</reference>
<dbReference type="RefSeq" id="WP_115960162.1">
    <property type="nucleotide sequence ID" value="NZ_CBCRVL010000013.1"/>
</dbReference>
<proteinExistence type="predicted"/>
<keyword evidence="2" id="KW-1185">Reference proteome</keyword>
<dbReference type="AlphaFoldDB" id="A0A3D9CLD3"/>
<dbReference type="EMBL" id="QNUE01000008">
    <property type="protein sequence ID" value="REC66561.1"/>
    <property type="molecule type" value="Genomic_DNA"/>
</dbReference>
<organism evidence="1 2">
    <name type="scientific">Chryseobacterium flavum</name>
    <dbReference type="NCBI Taxonomy" id="415851"/>
    <lineage>
        <taxon>Bacteria</taxon>
        <taxon>Pseudomonadati</taxon>
        <taxon>Bacteroidota</taxon>
        <taxon>Flavobacteriia</taxon>
        <taxon>Flavobacteriales</taxon>
        <taxon>Weeksellaceae</taxon>
        <taxon>Chryseobacterium group</taxon>
        <taxon>Chryseobacterium</taxon>
    </lineage>
</organism>
<accession>A0A3D9CLD3</accession>
<dbReference type="OrthoDB" id="1255866at2"/>
<comment type="caution">
    <text evidence="1">The sequence shown here is derived from an EMBL/GenBank/DDBJ whole genome shotgun (WGS) entry which is preliminary data.</text>
</comment>